<evidence type="ECO:0000313" key="5">
    <source>
        <dbReference type="EMBL" id="TVY38473.1"/>
    </source>
</evidence>
<keyword evidence="1" id="KW-0677">Repeat</keyword>
<evidence type="ECO:0000313" key="6">
    <source>
        <dbReference type="Proteomes" id="UP000462212"/>
    </source>
</evidence>
<comment type="caution">
    <text evidence="5">The sequence shown here is derived from an EMBL/GenBank/DDBJ whole genome shotgun (WGS) entry which is preliminary data.</text>
</comment>
<dbReference type="PANTHER" id="PTHR10039">
    <property type="entry name" value="AMELOGENIN"/>
    <property type="match status" value="1"/>
</dbReference>
<dbReference type="InterPro" id="IPR054471">
    <property type="entry name" value="GPIID_WHD"/>
</dbReference>
<evidence type="ECO:0000256" key="2">
    <source>
        <dbReference type="PROSITE-ProRule" id="PRU00023"/>
    </source>
</evidence>
<dbReference type="Pfam" id="PF12796">
    <property type="entry name" value="Ank_2"/>
    <property type="match status" value="1"/>
</dbReference>
<dbReference type="PROSITE" id="PS50088">
    <property type="entry name" value="ANK_REPEAT"/>
    <property type="match status" value="2"/>
</dbReference>
<dbReference type="InterPro" id="IPR002110">
    <property type="entry name" value="Ankyrin_rpt"/>
</dbReference>
<dbReference type="SMART" id="SM00248">
    <property type="entry name" value="ANK"/>
    <property type="match status" value="3"/>
</dbReference>
<dbReference type="SUPFAM" id="SSF48403">
    <property type="entry name" value="Ankyrin repeat"/>
    <property type="match status" value="1"/>
</dbReference>
<dbReference type="AlphaFoldDB" id="A0A8H8RMU9"/>
<keyword evidence="6" id="KW-1185">Reference proteome</keyword>
<dbReference type="Gene3D" id="3.40.50.300">
    <property type="entry name" value="P-loop containing nucleotide triphosphate hydrolases"/>
    <property type="match status" value="1"/>
</dbReference>
<evidence type="ECO:0000256" key="1">
    <source>
        <dbReference type="ARBA" id="ARBA00022737"/>
    </source>
</evidence>
<dbReference type="EMBL" id="QGMJ01000282">
    <property type="protein sequence ID" value="TVY38473.1"/>
    <property type="molecule type" value="Genomic_DNA"/>
</dbReference>
<evidence type="ECO:0000259" key="4">
    <source>
        <dbReference type="Pfam" id="PF24883"/>
    </source>
</evidence>
<dbReference type="Proteomes" id="UP000462212">
    <property type="component" value="Unassembled WGS sequence"/>
</dbReference>
<feature type="domain" description="Nephrocystin 3-like N-terminal" evidence="4">
    <location>
        <begin position="178"/>
        <end position="341"/>
    </location>
</feature>
<dbReference type="OrthoDB" id="195446at2759"/>
<feature type="domain" description="GPI inositol-deacylase winged helix" evidence="3">
    <location>
        <begin position="459"/>
        <end position="534"/>
    </location>
</feature>
<organism evidence="5 6">
    <name type="scientific">Lachnellula subtilissima</name>
    <dbReference type="NCBI Taxonomy" id="602034"/>
    <lineage>
        <taxon>Eukaryota</taxon>
        <taxon>Fungi</taxon>
        <taxon>Dikarya</taxon>
        <taxon>Ascomycota</taxon>
        <taxon>Pezizomycotina</taxon>
        <taxon>Leotiomycetes</taxon>
        <taxon>Helotiales</taxon>
        <taxon>Lachnaceae</taxon>
        <taxon>Lachnellula</taxon>
    </lineage>
</organism>
<dbReference type="Gene3D" id="1.25.40.20">
    <property type="entry name" value="Ankyrin repeat-containing domain"/>
    <property type="match status" value="1"/>
</dbReference>
<dbReference type="Pfam" id="PF22939">
    <property type="entry name" value="WHD_GPIID"/>
    <property type="match status" value="1"/>
</dbReference>
<feature type="repeat" description="ANK" evidence="2">
    <location>
        <begin position="716"/>
        <end position="740"/>
    </location>
</feature>
<gene>
    <name evidence="5" type="primary">ANKRD50_3</name>
    <name evidence="5" type="ORF">LSUB1_G003439</name>
</gene>
<keyword evidence="2" id="KW-0040">ANK repeat</keyword>
<accession>A0A8H8RMU9</accession>
<evidence type="ECO:0000259" key="3">
    <source>
        <dbReference type="Pfam" id="PF22939"/>
    </source>
</evidence>
<sequence length="765" mass="86323">MSFGFSVGDFLTVIELANKIRKEFVNAPSQFKAIGNELRSLSIVLGDVDVVLAQEALDEKQKRELDNIDKSCRDVLEDMQQILDKNSEVPSTDRGVGRRITRVWKRFKWDPEEITQLRSRITSNMTLLNAFNGRLTSDNVVRLVHHQDDQERQAVLDWISPIDFASLQSDMISRRQNGTGLWLLNSKEYIAWSSIKAQTLFCPGIPGAGKTILSSIVVEDLNARFRDDESVGIAYVYFNFRRQEEQKLEILLAGILKQLIQRRHSLPESIKAFYRHHKHDQTRLSRDETRKELQSVIALYSKVYIVADALDECQDEHRAKILSEISELQANTGFNLFATSRFIPEIISRFENSHRLEIRARDHDVHIYLNGYMSRLPACVQRSPDIQETIVTKIVTAVQGMHLYVESLVGKRSLKAINTALKRLEPPEHTTEKHATVSEAYDKAYDDAMERIKHQVKDSSELAEQVISWITLVRRPLATSELLHALAIEIGDSELDETNIPELEDITSVCAGLVIVDEESNIIRLVHYTTQEYFERTHQRWFPEAQTGIADSCLTYLAFDSFDAGPTPTNNEFQARLRDYALYKYAALNWGHHARLASKEADTLILSLFESGAKLSSSTQVIMVPEDTGYHYDIGASQHAARKMIGMHVAAHFGLKNVILNLHDKGQDPDPKSHDYRTPLSFAAAKGHVEVVEILLAMSDVDPDATHVLSSGPSPDWRTPLSFASEEGHEAVVELLLATGCVDANSVDDRGWTPLLLAAYGGHEG</sequence>
<dbReference type="Pfam" id="PF24883">
    <property type="entry name" value="NPHP3_N"/>
    <property type="match status" value="1"/>
</dbReference>
<dbReference type="PROSITE" id="PS50297">
    <property type="entry name" value="ANK_REP_REGION"/>
    <property type="match status" value="2"/>
</dbReference>
<protein>
    <submittedName>
        <fullName evidence="5">Ankyrin repeat domain-containing protein</fullName>
    </submittedName>
</protein>
<feature type="repeat" description="ANK" evidence="2">
    <location>
        <begin position="675"/>
        <end position="696"/>
    </location>
</feature>
<dbReference type="PANTHER" id="PTHR10039:SF15">
    <property type="entry name" value="NACHT DOMAIN-CONTAINING PROTEIN"/>
    <property type="match status" value="1"/>
</dbReference>
<dbReference type="InterPro" id="IPR056884">
    <property type="entry name" value="NPHP3-like_N"/>
</dbReference>
<dbReference type="InterPro" id="IPR036770">
    <property type="entry name" value="Ankyrin_rpt-contain_sf"/>
</dbReference>
<proteinExistence type="predicted"/>
<name>A0A8H8RMU9_9HELO</name>
<reference evidence="5 6" key="1">
    <citation type="submission" date="2018-05" db="EMBL/GenBank/DDBJ databases">
        <title>Genome sequencing and assembly of the regulated plant pathogen Lachnellula willkommii and related sister species for the development of diagnostic species identification markers.</title>
        <authorList>
            <person name="Giroux E."/>
            <person name="Bilodeau G."/>
        </authorList>
    </citation>
    <scope>NUCLEOTIDE SEQUENCE [LARGE SCALE GENOMIC DNA]</scope>
    <source>
        <strain evidence="5 6">CBS 197.66</strain>
    </source>
</reference>
<dbReference type="InterPro" id="IPR027417">
    <property type="entry name" value="P-loop_NTPase"/>
</dbReference>
<dbReference type="SUPFAM" id="SSF52540">
    <property type="entry name" value="P-loop containing nucleoside triphosphate hydrolases"/>
    <property type="match status" value="1"/>
</dbReference>